<dbReference type="EMBL" id="VDFY01000257">
    <property type="protein sequence ID" value="TNH22698.1"/>
    <property type="molecule type" value="Genomic_DNA"/>
</dbReference>
<dbReference type="Gene3D" id="3.40.50.1820">
    <property type="entry name" value="alpha/beta hydrolase"/>
    <property type="match status" value="1"/>
</dbReference>
<gene>
    <name evidence="3" type="ORF">FHG89_28560</name>
</gene>
<sequence>MSAGSTSRWLLRRPVPESRGRIFCFPYSGIGASMFNKWPRSIDGVEVCPIQFPARENRIREPHYETYERLVEELVEALPPYLDRPFIFFGHCAGALPAFETARLLADLGLPTPVQVVVSAQVGPQHCPRDRWLDLNETELRAELAALTRRRGGEPHPLHLDLTMDVLRRDLDANRVYHRAEAVTIPSGIVVLHWSDDVEVRAAELTGWADYATDVSFTTLPGGHYEFLSGPTALLDLLVGAFGAVAAAERRG</sequence>
<name>A0A5C4QFY1_9ACTN</name>
<feature type="domain" description="Thioesterase" evidence="2">
    <location>
        <begin position="21"/>
        <end position="236"/>
    </location>
</feature>
<comment type="similarity">
    <text evidence="1">Belongs to the thioesterase family.</text>
</comment>
<evidence type="ECO:0000313" key="3">
    <source>
        <dbReference type="EMBL" id="TNH22698.1"/>
    </source>
</evidence>
<dbReference type="PANTHER" id="PTHR11487">
    <property type="entry name" value="THIOESTERASE"/>
    <property type="match status" value="1"/>
</dbReference>
<accession>A0A5C4QFY1</accession>
<evidence type="ECO:0000256" key="1">
    <source>
        <dbReference type="ARBA" id="ARBA00007169"/>
    </source>
</evidence>
<protein>
    <submittedName>
        <fullName evidence="3">Thioesterase</fullName>
    </submittedName>
</protein>
<dbReference type="InterPro" id="IPR012223">
    <property type="entry name" value="TEII"/>
</dbReference>
<comment type="caution">
    <text evidence="3">The sequence shown here is derived from an EMBL/GenBank/DDBJ whole genome shotgun (WGS) entry which is preliminary data.</text>
</comment>
<keyword evidence="4" id="KW-1185">Reference proteome</keyword>
<evidence type="ECO:0000313" key="4">
    <source>
        <dbReference type="Proteomes" id="UP000306145"/>
    </source>
</evidence>
<reference evidence="3 4" key="1">
    <citation type="submission" date="2019-06" db="EMBL/GenBank/DDBJ databases">
        <title>Micromonospora ordensis sp. nov., isolated from deep marine sediment.</title>
        <authorList>
            <person name="Veyisoglu A."/>
            <person name="Carro L."/>
            <person name="Klenk H.-P."/>
            <person name="Sahin N."/>
        </authorList>
    </citation>
    <scope>NUCLEOTIDE SEQUENCE [LARGE SCALE GENOMIC DNA]</scope>
    <source>
        <strain evidence="3 4">S2509</strain>
    </source>
</reference>
<dbReference type="InterPro" id="IPR001031">
    <property type="entry name" value="Thioesterase"/>
</dbReference>
<organism evidence="3 4">
    <name type="scientific">Micromonospora orduensis</name>
    <dbReference type="NCBI Taxonomy" id="1420891"/>
    <lineage>
        <taxon>Bacteria</taxon>
        <taxon>Bacillati</taxon>
        <taxon>Actinomycetota</taxon>
        <taxon>Actinomycetes</taxon>
        <taxon>Micromonosporales</taxon>
        <taxon>Micromonosporaceae</taxon>
        <taxon>Micromonospora</taxon>
    </lineage>
</organism>
<dbReference type="PANTHER" id="PTHR11487:SF0">
    <property type="entry name" value="S-ACYL FATTY ACID SYNTHASE THIOESTERASE, MEDIUM CHAIN"/>
    <property type="match status" value="1"/>
</dbReference>
<dbReference type="RefSeq" id="WP_139587504.1">
    <property type="nucleotide sequence ID" value="NZ_VDFY01000257.1"/>
</dbReference>
<dbReference type="Proteomes" id="UP000306145">
    <property type="component" value="Unassembled WGS sequence"/>
</dbReference>
<dbReference type="GO" id="GO:0008610">
    <property type="term" value="P:lipid biosynthetic process"/>
    <property type="evidence" value="ECO:0007669"/>
    <property type="project" value="TreeGrafter"/>
</dbReference>
<dbReference type="OrthoDB" id="8480037at2"/>
<dbReference type="Pfam" id="PF00975">
    <property type="entry name" value="Thioesterase"/>
    <property type="match status" value="1"/>
</dbReference>
<evidence type="ECO:0000259" key="2">
    <source>
        <dbReference type="Pfam" id="PF00975"/>
    </source>
</evidence>
<dbReference type="SUPFAM" id="SSF53474">
    <property type="entry name" value="alpha/beta-Hydrolases"/>
    <property type="match status" value="1"/>
</dbReference>
<dbReference type="AlphaFoldDB" id="A0A5C4QFY1"/>
<dbReference type="InterPro" id="IPR029058">
    <property type="entry name" value="AB_hydrolase_fold"/>
</dbReference>
<proteinExistence type="inferred from homology"/>